<evidence type="ECO:0000259" key="14">
    <source>
        <dbReference type="Pfam" id="PF17039"/>
    </source>
</evidence>
<dbReference type="PANTHER" id="PTHR48438">
    <property type="entry name" value="ALPHA-(1,3)-FUCOSYLTRANSFERASE C-RELATED"/>
    <property type="match status" value="1"/>
</dbReference>
<dbReference type="InterPro" id="IPR038577">
    <property type="entry name" value="GT10-like_C_sf"/>
</dbReference>
<evidence type="ECO:0000256" key="8">
    <source>
        <dbReference type="ARBA" id="ARBA00022989"/>
    </source>
</evidence>
<proteinExistence type="inferred from homology"/>
<evidence type="ECO:0000256" key="4">
    <source>
        <dbReference type="ARBA" id="ARBA00022676"/>
    </source>
</evidence>
<evidence type="ECO:0000256" key="1">
    <source>
        <dbReference type="ARBA" id="ARBA00004323"/>
    </source>
</evidence>
<protein>
    <recommendedName>
        <fullName evidence="12">Fucosyltransferase</fullName>
        <ecNumber evidence="12">2.4.1.-</ecNumber>
    </recommendedName>
</protein>
<accession>A0A8S3S076</accession>
<dbReference type="GO" id="GO:0000139">
    <property type="term" value="C:Golgi membrane"/>
    <property type="evidence" value="ECO:0007669"/>
    <property type="project" value="UniProtKB-SubCell"/>
</dbReference>
<comment type="pathway">
    <text evidence="2">Protein modification; protein glycosylation.</text>
</comment>
<evidence type="ECO:0000256" key="5">
    <source>
        <dbReference type="ARBA" id="ARBA00022679"/>
    </source>
</evidence>
<evidence type="ECO:0000313" key="15">
    <source>
        <dbReference type="EMBL" id="CAG2212334.1"/>
    </source>
</evidence>
<feature type="transmembrane region" description="Helical" evidence="12">
    <location>
        <begin position="7"/>
        <end position="29"/>
    </location>
</feature>
<dbReference type="SUPFAM" id="SSF53756">
    <property type="entry name" value="UDP-Glycosyltransferase/glycogen phosphorylase"/>
    <property type="match status" value="1"/>
</dbReference>
<dbReference type="InterPro" id="IPR055270">
    <property type="entry name" value="Glyco_tran_10_C"/>
</dbReference>
<feature type="domain" description="Fucosyltransferase N-terminal" evidence="14">
    <location>
        <begin position="92"/>
        <end position="187"/>
    </location>
</feature>
<evidence type="ECO:0000256" key="9">
    <source>
        <dbReference type="ARBA" id="ARBA00023034"/>
    </source>
</evidence>
<evidence type="ECO:0000256" key="3">
    <source>
        <dbReference type="ARBA" id="ARBA00008919"/>
    </source>
</evidence>
<dbReference type="Pfam" id="PF17039">
    <property type="entry name" value="Glyco_tran_10_N"/>
    <property type="match status" value="1"/>
</dbReference>
<dbReference type="PANTHER" id="PTHR48438:SF1">
    <property type="entry name" value="ALPHA-(1,3)-FUCOSYLTRANSFERASE C-RELATED"/>
    <property type="match status" value="1"/>
</dbReference>
<evidence type="ECO:0000313" key="16">
    <source>
        <dbReference type="Proteomes" id="UP000683360"/>
    </source>
</evidence>
<evidence type="ECO:0000259" key="13">
    <source>
        <dbReference type="Pfam" id="PF00852"/>
    </source>
</evidence>
<evidence type="ECO:0000256" key="10">
    <source>
        <dbReference type="ARBA" id="ARBA00023136"/>
    </source>
</evidence>
<keyword evidence="4 12" id="KW-0328">Glycosyltransferase</keyword>
<keyword evidence="16" id="KW-1185">Reference proteome</keyword>
<dbReference type="Proteomes" id="UP000683360">
    <property type="component" value="Unassembled WGS sequence"/>
</dbReference>
<keyword evidence="8 12" id="KW-1133">Transmembrane helix</keyword>
<comment type="similarity">
    <text evidence="3 12">Belongs to the glycosyltransferase 10 family.</text>
</comment>
<dbReference type="OrthoDB" id="427096at2759"/>
<evidence type="ECO:0000256" key="11">
    <source>
        <dbReference type="ARBA" id="ARBA00023180"/>
    </source>
</evidence>
<comment type="subcellular location">
    <subcellularLocation>
        <location evidence="1">Golgi apparatus membrane</location>
        <topology evidence="1">Single-pass type II membrane protein</topology>
    </subcellularLocation>
    <subcellularLocation>
        <location evidence="12">Golgi apparatus</location>
        <location evidence="12">Golgi stack membrane</location>
        <topology evidence="12">Single-pass type II membrane protein</topology>
    </subcellularLocation>
</comment>
<feature type="domain" description="Fucosyltransferase C-terminal" evidence="13">
    <location>
        <begin position="206"/>
        <end position="296"/>
    </location>
</feature>
<keyword evidence="5 12" id="KW-0808">Transferase</keyword>
<dbReference type="GO" id="GO:0008417">
    <property type="term" value="F:fucosyltransferase activity"/>
    <property type="evidence" value="ECO:0007669"/>
    <property type="project" value="InterPro"/>
</dbReference>
<name>A0A8S3S076_MYTED</name>
<dbReference type="Pfam" id="PF00852">
    <property type="entry name" value="Glyco_transf_10"/>
    <property type="match status" value="1"/>
</dbReference>
<evidence type="ECO:0000256" key="6">
    <source>
        <dbReference type="ARBA" id="ARBA00022692"/>
    </source>
</evidence>
<dbReference type="InterPro" id="IPR031481">
    <property type="entry name" value="Glyco_tran_10_N"/>
</dbReference>
<keyword evidence="6 12" id="KW-0812">Transmembrane</keyword>
<evidence type="ECO:0000256" key="2">
    <source>
        <dbReference type="ARBA" id="ARBA00004922"/>
    </source>
</evidence>
<keyword evidence="7" id="KW-0735">Signal-anchor</keyword>
<sequence length="296" mass="34214">MRFTNNSLLLVLGIILYTIAITLLTNVYLDNGRIITTTIAALADTKYNNDLRPSNEAKGKKTYSVENINKGNADTTINKVYSIRWNRKPFWASTDTLSYKFRNCAFRNCIICESEDGTPHGTCDAILFHHTEMDITVPNKTPGQTWVFMSYESEVHTLKHVLKNEWNNTIDWVISYRSDADISFPYGVLDRIQKQTYKNYTHIFLKKSKNVAWVASNCKSVSKRYQYIKEMMKSIDIDIYGKCGKTCSSSWNSDTCFKDLSKDYKFYLAFENSICDDYVSEKAFRLFQDGFNIIPV</sequence>
<keyword evidence="11" id="KW-0325">Glycoprotein</keyword>
<dbReference type="EMBL" id="CAJPWZ010001295">
    <property type="protein sequence ID" value="CAG2212334.1"/>
    <property type="molecule type" value="Genomic_DNA"/>
</dbReference>
<gene>
    <name evidence="15" type="ORF">MEDL_26314</name>
</gene>
<dbReference type="AlphaFoldDB" id="A0A8S3S076"/>
<dbReference type="GO" id="GO:0032580">
    <property type="term" value="C:Golgi cisterna membrane"/>
    <property type="evidence" value="ECO:0007669"/>
    <property type="project" value="UniProtKB-SubCell"/>
</dbReference>
<evidence type="ECO:0000256" key="7">
    <source>
        <dbReference type="ARBA" id="ARBA00022968"/>
    </source>
</evidence>
<evidence type="ECO:0000256" key="12">
    <source>
        <dbReference type="RuleBase" id="RU003832"/>
    </source>
</evidence>
<dbReference type="EC" id="2.4.1.-" evidence="12"/>
<dbReference type="Gene3D" id="3.40.50.11660">
    <property type="entry name" value="Glycosyl transferase family 10, C-terminal domain"/>
    <property type="match status" value="1"/>
</dbReference>
<comment type="caution">
    <text evidence="15">The sequence shown here is derived from an EMBL/GenBank/DDBJ whole genome shotgun (WGS) entry which is preliminary data.</text>
</comment>
<keyword evidence="10 12" id="KW-0472">Membrane</keyword>
<reference evidence="15" key="1">
    <citation type="submission" date="2021-03" db="EMBL/GenBank/DDBJ databases">
        <authorList>
            <person name="Bekaert M."/>
        </authorList>
    </citation>
    <scope>NUCLEOTIDE SEQUENCE</scope>
</reference>
<organism evidence="15 16">
    <name type="scientific">Mytilus edulis</name>
    <name type="common">Blue mussel</name>
    <dbReference type="NCBI Taxonomy" id="6550"/>
    <lineage>
        <taxon>Eukaryota</taxon>
        <taxon>Metazoa</taxon>
        <taxon>Spiralia</taxon>
        <taxon>Lophotrochozoa</taxon>
        <taxon>Mollusca</taxon>
        <taxon>Bivalvia</taxon>
        <taxon>Autobranchia</taxon>
        <taxon>Pteriomorphia</taxon>
        <taxon>Mytilida</taxon>
        <taxon>Mytiloidea</taxon>
        <taxon>Mytilidae</taxon>
        <taxon>Mytilinae</taxon>
        <taxon>Mytilus</taxon>
    </lineage>
</organism>
<dbReference type="InterPro" id="IPR001503">
    <property type="entry name" value="Glyco_trans_10"/>
</dbReference>
<keyword evidence="9 12" id="KW-0333">Golgi apparatus</keyword>